<proteinExistence type="predicted"/>
<dbReference type="RefSeq" id="WP_338618270.1">
    <property type="nucleotide sequence ID" value="NZ_AP026968.1"/>
</dbReference>
<protein>
    <submittedName>
        <fullName evidence="1">Uncharacterized protein</fullName>
    </submittedName>
</protein>
<evidence type="ECO:0000313" key="2">
    <source>
        <dbReference type="Proteomes" id="UP001378546"/>
    </source>
</evidence>
<accession>A0ABM8CGZ0</accession>
<reference evidence="1 2" key="1">
    <citation type="submission" date="2022-11" db="EMBL/GenBank/DDBJ databases">
        <title>Complete genome sequence of alpha-hemolytic streptococci isolated from Japan.</title>
        <authorList>
            <person name="Morita M."/>
            <person name="Chang B."/>
            <person name="Akeda Y."/>
        </authorList>
    </citation>
    <scope>NUCLEOTIDE SEQUENCE [LARGE SCALE GENOMIC DNA]</scope>
    <source>
        <strain evidence="1 2">SP4011</strain>
    </source>
</reference>
<organism evidence="1 2">
    <name type="scientific">Streptococcus parapneumoniae</name>
    <dbReference type="NCBI Taxonomy" id="2993430"/>
    <lineage>
        <taxon>Bacteria</taxon>
        <taxon>Bacillati</taxon>
        <taxon>Bacillota</taxon>
        <taxon>Bacilli</taxon>
        <taxon>Lactobacillales</taxon>
        <taxon>Streptococcaceae</taxon>
        <taxon>Streptococcus</taxon>
        <taxon>Streptococcus thalassemiae group</taxon>
    </lineage>
</organism>
<name>A0ABM8CGZ0_9STRE</name>
<dbReference type="EMBL" id="AP026968">
    <property type="protein sequence ID" value="BDT64737.1"/>
    <property type="molecule type" value="Genomic_DNA"/>
</dbReference>
<gene>
    <name evidence="1" type="ORF">SP4011_11540</name>
</gene>
<dbReference type="Proteomes" id="UP001378546">
    <property type="component" value="Chromosome"/>
</dbReference>
<keyword evidence="2" id="KW-1185">Reference proteome</keyword>
<sequence length="137" mass="15940">MAREGIYVGGKEIIQRYVGDRLVWEKVRFELVGTFSCSMVKNEYEKTITVYFRDLDTSDALVNGIYYLKSREHGLKYPFVKTVVKTALSNFVGFLAKLSFEKNSDYVYGYYNWVPAGGTEPQEYTYIDIPFYRKIGD</sequence>
<evidence type="ECO:0000313" key="1">
    <source>
        <dbReference type="EMBL" id="BDT64737.1"/>
    </source>
</evidence>